<gene>
    <name evidence="4" type="ORF">SPAPADRAFT_62049</name>
</gene>
<dbReference type="eggNOG" id="KOG1208">
    <property type="taxonomic scope" value="Eukaryota"/>
</dbReference>
<dbReference type="AlphaFoldDB" id="G3AQD3"/>
<evidence type="ECO:0000256" key="1">
    <source>
        <dbReference type="ARBA" id="ARBA00006484"/>
    </source>
</evidence>
<organism evidence="5">
    <name type="scientific">Spathaspora passalidarum (strain NRRL Y-27907 / 11-Y1)</name>
    <dbReference type="NCBI Taxonomy" id="619300"/>
    <lineage>
        <taxon>Eukaryota</taxon>
        <taxon>Fungi</taxon>
        <taxon>Dikarya</taxon>
        <taxon>Ascomycota</taxon>
        <taxon>Saccharomycotina</taxon>
        <taxon>Pichiomycetes</taxon>
        <taxon>Debaryomycetaceae</taxon>
        <taxon>Spathaspora</taxon>
    </lineage>
</organism>
<comment type="similarity">
    <text evidence="1">Belongs to the short-chain dehydrogenases/reductases (SDR) family.</text>
</comment>
<dbReference type="Gene3D" id="3.40.50.720">
    <property type="entry name" value="NAD(P)-binding Rossmann-like Domain"/>
    <property type="match status" value="1"/>
</dbReference>
<dbReference type="OrthoDB" id="191139at2759"/>
<proteinExistence type="inferred from homology"/>
<name>G3AQD3_SPAPN</name>
<keyword evidence="5" id="KW-1185">Reference proteome</keyword>
<dbReference type="RefSeq" id="XP_007376258.1">
    <property type="nucleotide sequence ID" value="XM_007376196.1"/>
</dbReference>
<keyword evidence="2" id="KW-0521">NADP</keyword>
<dbReference type="HOGENOM" id="CLU_010194_44_6_1"/>
<evidence type="ECO:0000256" key="2">
    <source>
        <dbReference type="ARBA" id="ARBA00022857"/>
    </source>
</evidence>
<dbReference type="OMA" id="MIQLMAP"/>
<evidence type="ECO:0000256" key="3">
    <source>
        <dbReference type="ARBA" id="ARBA00023002"/>
    </source>
</evidence>
<protein>
    <submittedName>
        <fullName evidence="4">Uncharacterized protein</fullName>
    </submittedName>
</protein>
<accession>G3AQD3</accession>
<dbReference type="EMBL" id="GL996503">
    <property type="protein sequence ID" value="EGW31480.1"/>
    <property type="molecule type" value="Genomic_DNA"/>
</dbReference>
<dbReference type="PANTHER" id="PTHR24320:SF236">
    <property type="entry name" value="SHORT-CHAIN DEHYDROGENASE-RELATED"/>
    <property type="match status" value="1"/>
</dbReference>
<dbReference type="GeneID" id="18874169"/>
<sequence>MGRPTIPCKSGADWKQLFQGQFPSKPKFTEKNYPDLEGKVVIVTGGNSGVGFQTVKLLAGATKAKIYIFSRNEKKCMDAINQISYEVAEEFKVTKTNIHFIKVDLGDLTTIRPAVEEFLRREKRLDIIIHNAGVMPSEYSKTVQGHELQLGTNVIGPHLLQRLLDPILIATSKTNKTGESRIVWVSSSIHMFAPQGGFYWEDLNYESVKSKLCARYYALTLYGQSKAGNIVQARTWSRRHDAPNVISSSICPGYLKTGLQRDCPTFESMILWFCLHPARYGAYTELYAALSPDVKDRSHSIAYGIPSHVRKDLMDDQVCDKVWNFLDKATDAYI</sequence>
<dbReference type="KEGG" id="spaa:SPAPADRAFT_62049"/>
<evidence type="ECO:0000313" key="5">
    <source>
        <dbReference type="Proteomes" id="UP000000709"/>
    </source>
</evidence>
<dbReference type="InterPro" id="IPR036291">
    <property type="entry name" value="NAD(P)-bd_dom_sf"/>
</dbReference>
<dbReference type="Pfam" id="PF00106">
    <property type="entry name" value="adh_short"/>
    <property type="match status" value="1"/>
</dbReference>
<dbReference type="GO" id="GO:0016491">
    <property type="term" value="F:oxidoreductase activity"/>
    <property type="evidence" value="ECO:0007669"/>
    <property type="project" value="UniProtKB-KW"/>
</dbReference>
<dbReference type="SUPFAM" id="SSF51735">
    <property type="entry name" value="NAD(P)-binding Rossmann-fold domains"/>
    <property type="match status" value="1"/>
</dbReference>
<dbReference type="InParanoid" id="G3AQD3"/>
<dbReference type="InterPro" id="IPR002347">
    <property type="entry name" value="SDR_fam"/>
</dbReference>
<reference evidence="4 5" key="1">
    <citation type="journal article" date="2011" name="Proc. Natl. Acad. Sci. U.S.A.">
        <title>Comparative genomics of xylose-fermenting fungi for enhanced biofuel production.</title>
        <authorList>
            <person name="Wohlbach D.J."/>
            <person name="Kuo A."/>
            <person name="Sato T.K."/>
            <person name="Potts K.M."/>
            <person name="Salamov A.A."/>
            <person name="LaButti K.M."/>
            <person name="Sun H."/>
            <person name="Clum A."/>
            <person name="Pangilinan J.L."/>
            <person name="Lindquist E.A."/>
            <person name="Lucas S."/>
            <person name="Lapidus A."/>
            <person name="Jin M."/>
            <person name="Gunawan C."/>
            <person name="Balan V."/>
            <person name="Dale B.E."/>
            <person name="Jeffries T.W."/>
            <person name="Zinkel R."/>
            <person name="Barry K.W."/>
            <person name="Grigoriev I.V."/>
            <person name="Gasch A.P."/>
        </authorList>
    </citation>
    <scope>NUCLEOTIDE SEQUENCE [LARGE SCALE GENOMIC DNA]</scope>
    <source>
        <strain evidence="5">NRRL Y-27907 / 11-Y1</strain>
    </source>
</reference>
<keyword evidence="3" id="KW-0560">Oxidoreductase</keyword>
<dbReference type="PRINTS" id="PR00081">
    <property type="entry name" value="GDHRDH"/>
</dbReference>
<dbReference type="Proteomes" id="UP000000709">
    <property type="component" value="Unassembled WGS sequence"/>
</dbReference>
<dbReference type="PANTHER" id="PTHR24320">
    <property type="entry name" value="RETINOL DEHYDROGENASE"/>
    <property type="match status" value="1"/>
</dbReference>
<evidence type="ECO:0000313" key="4">
    <source>
        <dbReference type="EMBL" id="EGW31480.1"/>
    </source>
</evidence>